<dbReference type="EMBL" id="NOXS01000033">
    <property type="protein sequence ID" value="OYQ18000.1"/>
    <property type="molecule type" value="Genomic_DNA"/>
</dbReference>
<evidence type="ECO:0000256" key="1">
    <source>
        <dbReference type="ARBA" id="ARBA00022946"/>
    </source>
</evidence>
<evidence type="ECO:0000313" key="4">
    <source>
        <dbReference type="Proteomes" id="UP000216361"/>
    </source>
</evidence>
<dbReference type="Proteomes" id="UP000216361">
    <property type="component" value="Unassembled WGS sequence"/>
</dbReference>
<evidence type="ECO:0000313" key="3">
    <source>
        <dbReference type="EMBL" id="OYQ18000.1"/>
    </source>
</evidence>
<dbReference type="PANTHER" id="PTHR22602:SF0">
    <property type="entry name" value="TRANSFERASE CAF17, MITOCHONDRIAL-RELATED"/>
    <property type="match status" value="1"/>
</dbReference>
<dbReference type="InterPro" id="IPR045179">
    <property type="entry name" value="YgfZ/GcvT"/>
</dbReference>
<keyword evidence="4" id="KW-1185">Reference proteome</keyword>
<dbReference type="NCBIfam" id="TIGR03317">
    <property type="entry name" value="ygfZ_signature"/>
    <property type="match status" value="1"/>
</dbReference>
<dbReference type="PANTHER" id="PTHR22602">
    <property type="entry name" value="TRANSFERASE CAF17, MITOCHONDRIAL-RELATED"/>
    <property type="match status" value="1"/>
</dbReference>
<name>A0A255XP16_9PROT</name>
<protein>
    <recommendedName>
        <fullName evidence="2">CAF17 C-terminal domain-containing protein</fullName>
    </recommendedName>
</protein>
<accession>A0A255XP16</accession>
<gene>
    <name evidence="3" type="ORF">CHR90_13610</name>
</gene>
<feature type="domain" description="CAF17 C-terminal" evidence="2">
    <location>
        <begin position="217"/>
        <end position="276"/>
    </location>
</feature>
<dbReference type="GO" id="GO:0016226">
    <property type="term" value="P:iron-sulfur cluster assembly"/>
    <property type="evidence" value="ECO:0007669"/>
    <property type="project" value="TreeGrafter"/>
</dbReference>
<dbReference type="Gene3D" id="3.30.1360.120">
    <property type="entry name" value="Probable tRNA modification gtpase trme, domain 1"/>
    <property type="match status" value="2"/>
</dbReference>
<dbReference type="OrthoDB" id="9796287at2"/>
<reference evidence="3 4" key="1">
    <citation type="submission" date="2017-07" db="EMBL/GenBank/DDBJ databases">
        <title>Elstera cyanobacteriorum sp. nov., a novel bacterium isolated from cyanobacterial aggregates in a eutrophic lake.</title>
        <authorList>
            <person name="Cai H."/>
        </authorList>
    </citation>
    <scope>NUCLEOTIDE SEQUENCE [LARGE SCALE GENOMIC DNA]</scope>
    <source>
        <strain evidence="3 4">TH019</strain>
    </source>
</reference>
<comment type="caution">
    <text evidence="3">The sequence shown here is derived from an EMBL/GenBank/DDBJ whole genome shotgun (WGS) entry which is preliminary data.</text>
</comment>
<dbReference type="InterPro" id="IPR027266">
    <property type="entry name" value="TrmE/GcvT-like"/>
</dbReference>
<dbReference type="InterPro" id="IPR057460">
    <property type="entry name" value="CAF17_C"/>
</dbReference>
<dbReference type="Pfam" id="PF25455">
    <property type="entry name" value="Beta-barrel_CAF17_C"/>
    <property type="match status" value="1"/>
</dbReference>
<proteinExistence type="predicted"/>
<organism evidence="3 4">
    <name type="scientific">Elstera cyanobacteriorum</name>
    <dbReference type="NCBI Taxonomy" id="2022747"/>
    <lineage>
        <taxon>Bacteria</taxon>
        <taxon>Pseudomonadati</taxon>
        <taxon>Pseudomonadota</taxon>
        <taxon>Alphaproteobacteria</taxon>
        <taxon>Rhodospirillales</taxon>
        <taxon>Rhodospirillaceae</taxon>
        <taxon>Elstera</taxon>
    </lineage>
</organism>
<dbReference type="InterPro" id="IPR017703">
    <property type="entry name" value="YgfZ/GCV_T_CS"/>
</dbReference>
<dbReference type="SUPFAM" id="SSF103025">
    <property type="entry name" value="Folate-binding domain"/>
    <property type="match status" value="1"/>
</dbReference>
<sequence>MAPMSLPYPLWSKRKIMPASTLSDRALIVVTGSERVSFLNGLLTNNLGPVESGAAVYACLLTPQGKYLFDFFIRAEGDRLLLEVDAARRADCLRRLSLYKLRADVTLAAEDGYKVLVGFDGPVPEGGIAFADPRHPNLGWRCWWPVSEPPPPAEDAEAYHRHRIGLGVPDGSRDLEPDRSILLEFNLDSFNAIDFAKGCYIGQELTARTKYRAVLKRKAQPVRLTGPVPPPGTPILAGEKEAGELRFAVPGLGLALIRLDADPAAGLTADGTAVTLMA</sequence>
<dbReference type="AlphaFoldDB" id="A0A255XP16"/>
<evidence type="ECO:0000259" key="2">
    <source>
        <dbReference type="Pfam" id="PF25455"/>
    </source>
</evidence>
<keyword evidence="1" id="KW-0809">Transit peptide</keyword>